<dbReference type="InterPro" id="IPR015896">
    <property type="entry name" value="4pyrrol_synth_GluRdtase_dimer"/>
</dbReference>
<dbReference type="SUPFAM" id="SSF51735">
    <property type="entry name" value="NAD(P)-binding Rossmann-fold domains"/>
    <property type="match status" value="1"/>
</dbReference>
<name>A0ABQ5SRN7_9ACTN</name>
<dbReference type="EMBL" id="BSEL01000001">
    <property type="protein sequence ID" value="GLJ66446.1"/>
    <property type="molecule type" value="Genomic_DNA"/>
</dbReference>
<evidence type="ECO:0000313" key="14">
    <source>
        <dbReference type="Proteomes" id="UP001142292"/>
    </source>
</evidence>
<evidence type="ECO:0000259" key="10">
    <source>
        <dbReference type="Pfam" id="PF00745"/>
    </source>
</evidence>
<evidence type="ECO:0000256" key="4">
    <source>
        <dbReference type="ARBA" id="ARBA00022857"/>
    </source>
</evidence>
<comment type="pathway">
    <text evidence="1 8 9">Porphyrin-containing compound metabolism; protoporphyrin-IX biosynthesis; 5-aminolevulinate from L-glutamyl-tRNA(Glu): step 1/2.</text>
</comment>
<dbReference type="HAMAP" id="MF_00087">
    <property type="entry name" value="Glu_tRNA_reductase"/>
    <property type="match status" value="1"/>
</dbReference>
<keyword evidence="4 8" id="KW-0521">NADP</keyword>
<feature type="binding site" evidence="8">
    <location>
        <begin position="114"/>
        <end position="116"/>
    </location>
    <ligand>
        <name>substrate</name>
    </ligand>
</feature>
<evidence type="ECO:0000256" key="1">
    <source>
        <dbReference type="ARBA" id="ARBA00005059"/>
    </source>
</evidence>
<feature type="domain" description="Quinate/shikimate 5-dehydrogenase/glutamyl-tRNA reductase" evidence="11">
    <location>
        <begin position="173"/>
        <end position="299"/>
    </location>
</feature>
<feature type="binding site" evidence="8">
    <location>
        <begin position="189"/>
        <end position="194"/>
    </location>
    <ligand>
        <name>NADP(+)</name>
        <dbReference type="ChEBI" id="CHEBI:58349"/>
    </ligand>
</feature>
<feature type="site" description="Important for activity" evidence="8">
    <location>
        <position position="99"/>
    </location>
</feature>
<dbReference type="NCBIfam" id="NF000744">
    <property type="entry name" value="PRK00045.1-3"/>
    <property type="match status" value="1"/>
</dbReference>
<dbReference type="InterPro" id="IPR036291">
    <property type="entry name" value="NAD(P)-bd_dom_sf"/>
</dbReference>
<dbReference type="PANTHER" id="PTHR43013:SF1">
    <property type="entry name" value="GLUTAMYL-TRNA REDUCTASE"/>
    <property type="match status" value="1"/>
</dbReference>
<dbReference type="PIRSF" id="PIRSF000445">
    <property type="entry name" value="4pyrrol_synth_GluRdtase"/>
    <property type="match status" value="1"/>
</dbReference>
<feature type="binding site" evidence="8">
    <location>
        <position position="120"/>
    </location>
    <ligand>
        <name>substrate</name>
    </ligand>
</feature>
<comment type="function">
    <text evidence="8">Catalyzes the NADPH-dependent reduction of glutamyl-tRNA(Glu) to glutamate 1-semialdehyde (GSA).</text>
</comment>
<gene>
    <name evidence="8 13" type="primary">hemA</name>
    <name evidence="13" type="ORF">GCM10017579_04820</name>
</gene>
<dbReference type="InterPro" id="IPR015895">
    <property type="entry name" value="4pyrrol_synth_GluRdtase_N"/>
</dbReference>
<feature type="domain" description="Glutamyl-tRNA reductase N-terminal" evidence="12">
    <location>
        <begin position="6"/>
        <end position="156"/>
    </location>
</feature>
<dbReference type="SUPFAM" id="SSF69075">
    <property type="entry name" value="Glutamyl tRNA-reductase dimerization domain"/>
    <property type="match status" value="1"/>
</dbReference>
<feature type="active site" description="Nucleophile" evidence="8">
    <location>
        <position position="50"/>
    </location>
</feature>
<comment type="similarity">
    <text evidence="2 8 9">Belongs to the glutamyl-tRNA reductase family.</text>
</comment>
<keyword evidence="5 8" id="KW-0560">Oxidoreductase</keyword>
<dbReference type="Pfam" id="PF00745">
    <property type="entry name" value="GlutR_dimer"/>
    <property type="match status" value="1"/>
</dbReference>
<protein>
    <recommendedName>
        <fullName evidence="3 8">Glutamyl-tRNA reductase</fullName>
        <shortName evidence="8">GluTR</shortName>
        <ecNumber evidence="3 8">1.2.1.70</ecNumber>
    </recommendedName>
</protein>
<reference evidence="13" key="2">
    <citation type="submission" date="2023-01" db="EMBL/GenBank/DDBJ databases">
        <authorList>
            <person name="Sun Q."/>
            <person name="Evtushenko L."/>
        </authorList>
    </citation>
    <scope>NUCLEOTIDE SEQUENCE</scope>
    <source>
        <strain evidence="13">VKM Ac-1246</strain>
    </source>
</reference>
<evidence type="ECO:0000256" key="5">
    <source>
        <dbReference type="ARBA" id="ARBA00023002"/>
    </source>
</evidence>
<dbReference type="Gene3D" id="3.30.460.30">
    <property type="entry name" value="Glutamyl-tRNA reductase, N-terminal domain"/>
    <property type="match status" value="1"/>
</dbReference>
<evidence type="ECO:0000256" key="8">
    <source>
        <dbReference type="HAMAP-Rule" id="MF_00087"/>
    </source>
</evidence>
<dbReference type="Proteomes" id="UP001142292">
    <property type="component" value="Unassembled WGS sequence"/>
</dbReference>
<evidence type="ECO:0000259" key="12">
    <source>
        <dbReference type="Pfam" id="PF05201"/>
    </source>
</evidence>
<keyword evidence="6 8" id="KW-0627">Porphyrin biosynthesis</keyword>
<evidence type="ECO:0000256" key="7">
    <source>
        <dbReference type="ARBA" id="ARBA00047464"/>
    </source>
</evidence>
<evidence type="ECO:0000256" key="3">
    <source>
        <dbReference type="ARBA" id="ARBA00012970"/>
    </source>
</evidence>
<comment type="miscellaneous">
    <text evidence="8">During catalysis, the active site Cys acts as a nucleophile attacking the alpha-carbonyl group of tRNA-bound glutamate with the formation of a thioester intermediate between enzyme and glutamate, and the concomitant release of tRNA(Glu). The thioester intermediate is finally reduced by direct hydride transfer from NADPH, to form the product GSA.</text>
</comment>
<comment type="caution">
    <text evidence="13">The sequence shown here is derived from an EMBL/GenBank/DDBJ whole genome shotgun (WGS) entry which is preliminary data.</text>
</comment>
<dbReference type="InterPro" id="IPR036343">
    <property type="entry name" value="GluRdtase_N_sf"/>
</dbReference>
<evidence type="ECO:0000256" key="2">
    <source>
        <dbReference type="ARBA" id="ARBA00005916"/>
    </source>
</evidence>
<comment type="subunit">
    <text evidence="8">Homodimer.</text>
</comment>
<dbReference type="InterPro" id="IPR000343">
    <property type="entry name" value="4pyrrol_synth_GluRdtase"/>
</dbReference>
<proteinExistence type="inferred from homology"/>
<dbReference type="CDD" id="cd05213">
    <property type="entry name" value="NAD_bind_Glutamyl_tRNA_reduct"/>
    <property type="match status" value="1"/>
</dbReference>
<dbReference type="Gene3D" id="3.40.50.720">
    <property type="entry name" value="NAD(P)-binding Rossmann-like Domain"/>
    <property type="match status" value="1"/>
</dbReference>
<comment type="catalytic activity">
    <reaction evidence="7 8 9">
        <text>(S)-4-amino-5-oxopentanoate + tRNA(Glu) + NADP(+) = L-glutamyl-tRNA(Glu) + NADPH + H(+)</text>
        <dbReference type="Rhea" id="RHEA:12344"/>
        <dbReference type="Rhea" id="RHEA-COMP:9663"/>
        <dbReference type="Rhea" id="RHEA-COMP:9680"/>
        <dbReference type="ChEBI" id="CHEBI:15378"/>
        <dbReference type="ChEBI" id="CHEBI:57501"/>
        <dbReference type="ChEBI" id="CHEBI:57783"/>
        <dbReference type="ChEBI" id="CHEBI:58349"/>
        <dbReference type="ChEBI" id="CHEBI:78442"/>
        <dbReference type="ChEBI" id="CHEBI:78520"/>
        <dbReference type="EC" id="1.2.1.70"/>
    </reaction>
</comment>
<accession>A0ABQ5SRN7</accession>
<dbReference type="InterPro" id="IPR006151">
    <property type="entry name" value="Shikm_DH/Glu-tRNA_Rdtase"/>
</dbReference>
<sequence>MSVLVVGISHNSAPVAMLEAASVDGEGLQKLLTDVAGCEHVSEAAVIATCNRLEIYTEVERFHGSVEELSRRIIEGAGQTLEAMLPHLYVHYDDGAVSHLFKVAAGLDSMAVGEGQILGQARAALQLGQELGTVGPALNSLFQQALRVGKRSRAETDIDRAAPSLVTAALGRAARAVGDVRGKRVAVVGAGAMAGLATATVSRMEAADVVVVNRTAVNAERLAAEYSARSAPLDRLSEEVAAADIVITCAGASGLLVPADMVGDRSDHPVALIDLALPHDIDPDAGALPGATLIDLAALADELHASPAGKEVLAVRDIVTQEVAAFLSARRQSAVTPTVVALRSMATGVVDAEMARLDGRLPELDPATRAEVLHAVRRVADKLLHQPTVRVKELANETGAVSYAAALAELFALDQNAVSAVTRADVPTSPDHRNSGDLP</sequence>
<dbReference type="EC" id="1.2.1.70" evidence="3 8"/>
<dbReference type="InterPro" id="IPR036453">
    <property type="entry name" value="GluRdtase_dimer_dom_sf"/>
</dbReference>
<evidence type="ECO:0000256" key="6">
    <source>
        <dbReference type="ARBA" id="ARBA00023244"/>
    </source>
</evidence>
<dbReference type="NCBIfam" id="TIGR01035">
    <property type="entry name" value="hemA"/>
    <property type="match status" value="1"/>
</dbReference>
<dbReference type="SUPFAM" id="SSF69742">
    <property type="entry name" value="Glutamyl tRNA-reductase catalytic, N-terminal domain"/>
    <property type="match status" value="1"/>
</dbReference>
<dbReference type="Pfam" id="PF01488">
    <property type="entry name" value="Shikimate_DH"/>
    <property type="match status" value="1"/>
</dbReference>
<evidence type="ECO:0000259" key="11">
    <source>
        <dbReference type="Pfam" id="PF01488"/>
    </source>
</evidence>
<feature type="binding site" evidence="8">
    <location>
        <begin position="49"/>
        <end position="52"/>
    </location>
    <ligand>
        <name>substrate</name>
    </ligand>
</feature>
<organism evidence="13 14">
    <name type="scientific">Nocardioides luteus</name>
    <dbReference type="NCBI Taxonomy" id="1844"/>
    <lineage>
        <taxon>Bacteria</taxon>
        <taxon>Bacillati</taxon>
        <taxon>Actinomycetota</taxon>
        <taxon>Actinomycetes</taxon>
        <taxon>Propionibacteriales</taxon>
        <taxon>Nocardioidaceae</taxon>
        <taxon>Nocardioides</taxon>
    </lineage>
</organism>
<feature type="domain" description="Tetrapyrrole biosynthesis glutamyl-tRNA reductase dimerisation" evidence="10">
    <location>
        <begin position="315"/>
        <end position="413"/>
    </location>
</feature>
<evidence type="ECO:0000313" key="13">
    <source>
        <dbReference type="EMBL" id="GLJ66446.1"/>
    </source>
</evidence>
<evidence type="ECO:0000256" key="9">
    <source>
        <dbReference type="RuleBase" id="RU000584"/>
    </source>
</evidence>
<comment type="domain">
    <text evidence="8">Possesses an unusual extended V-shaped dimeric structure with each monomer consisting of three distinct domains arranged along a curved 'spinal' alpha-helix. The N-terminal catalytic domain specifically recognizes the glutamate moiety of the substrate. The second domain is the NADPH-binding domain, and the third C-terminal domain is responsible for dimerization.</text>
</comment>
<keyword evidence="14" id="KW-1185">Reference proteome</keyword>
<dbReference type="Pfam" id="PF05201">
    <property type="entry name" value="GlutR_N"/>
    <property type="match status" value="1"/>
</dbReference>
<feature type="binding site" evidence="8">
    <location>
        <position position="109"/>
    </location>
    <ligand>
        <name>substrate</name>
    </ligand>
</feature>
<reference evidence="13" key="1">
    <citation type="journal article" date="2014" name="Int. J. Syst. Evol. Microbiol.">
        <title>Complete genome of a new Firmicutes species belonging to the dominant human colonic microbiota ('Ruminococcus bicirculans') reveals two chromosomes and a selective capacity to utilize plant glucans.</title>
        <authorList>
            <consortium name="NISC Comparative Sequencing Program"/>
            <person name="Wegmann U."/>
            <person name="Louis P."/>
            <person name="Goesmann A."/>
            <person name="Henrissat B."/>
            <person name="Duncan S.H."/>
            <person name="Flint H.J."/>
        </authorList>
    </citation>
    <scope>NUCLEOTIDE SEQUENCE</scope>
    <source>
        <strain evidence="13">VKM Ac-1246</strain>
    </source>
</reference>
<dbReference type="PANTHER" id="PTHR43013">
    <property type="entry name" value="GLUTAMYL-TRNA REDUCTASE"/>
    <property type="match status" value="1"/>
</dbReference>
<dbReference type="RefSeq" id="WP_189119240.1">
    <property type="nucleotide sequence ID" value="NZ_BMRK01000011.1"/>
</dbReference>